<proteinExistence type="predicted"/>
<evidence type="ECO:0000313" key="2">
    <source>
        <dbReference type="Proteomes" id="UP001429984"/>
    </source>
</evidence>
<protein>
    <submittedName>
        <fullName evidence="1">Uncharacterized protein</fullName>
    </submittedName>
</protein>
<dbReference type="RefSeq" id="WP_194931762.1">
    <property type="nucleotide sequence ID" value="NZ_JADLZT010000007.1"/>
</dbReference>
<evidence type="ECO:0000313" key="1">
    <source>
        <dbReference type="EMBL" id="MBF6025161.1"/>
    </source>
</evidence>
<name>A0ABS0BBP3_9GAMM</name>
<reference evidence="1 2" key="1">
    <citation type="submission" date="2020-11" db="EMBL/GenBank/DDBJ databases">
        <title>Draft Genome Sequence and Secondary Metabolite Biosynthetic Potential of the Lysobacter niastensis Type strain DSM 18481.</title>
        <authorList>
            <person name="Turrini P."/>
            <person name="Artuso I."/>
            <person name="Tescari M."/>
            <person name="Lugli G.A."/>
            <person name="Frangipani E."/>
            <person name="Ventura M."/>
            <person name="Visca P."/>
        </authorList>
    </citation>
    <scope>NUCLEOTIDE SEQUENCE [LARGE SCALE GENOMIC DNA]</scope>
    <source>
        <strain evidence="1 2">DSM 18481</strain>
    </source>
</reference>
<dbReference type="EMBL" id="JADLZT010000007">
    <property type="protein sequence ID" value="MBF6025161.1"/>
    <property type="molecule type" value="Genomic_DNA"/>
</dbReference>
<organism evidence="1 2">
    <name type="scientific">Lysobacter niastensis</name>
    <dbReference type="NCBI Taxonomy" id="380629"/>
    <lineage>
        <taxon>Bacteria</taxon>
        <taxon>Pseudomonadati</taxon>
        <taxon>Pseudomonadota</taxon>
        <taxon>Gammaproteobacteria</taxon>
        <taxon>Lysobacterales</taxon>
        <taxon>Lysobacteraceae</taxon>
        <taxon>Lysobacter</taxon>
    </lineage>
</organism>
<keyword evidence="2" id="KW-1185">Reference proteome</keyword>
<accession>A0ABS0BBP3</accession>
<sequence length="84" mass="9268">MKIGFGVRVSEGVYWLTQLSDEIESVLSSKLEAADYGPGVEEVVMGLDLMDGSDVDDELSGPRYYLGNHVVETDGFVLEWRKPA</sequence>
<dbReference type="Proteomes" id="UP001429984">
    <property type="component" value="Unassembled WGS sequence"/>
</dbReference>
<gene>
    <name evidence="1" type="ORF">IU514_14100</name>
</gene>
<comment type="caution">
    <text evidence="1">The sequence shown here is derived from an EMBL/GenBank/DDBJ whole genome shotgun (WGS) entry which is preliminary data.</text>
</comment>